<sequence>MKVSEATNLSRACRVFGWAGGTIHQVASELGLPGRGGDLALMQAGEFEALLTAYCKAKGWR</sequence>
<proteinExistence type="predicted"/>
<reference evidence="1 2" key="1">
    <citation type="submission" date="2022-07" db="EMBL/GenBank/DDBJ databases">
        <title>Methylomonas rivi sp. nov., Methylomonas rosea sp. nov., Methylomonas aureus sp. nov. and Methylomonas subterranea sp. nov., four novel methanotrophs isolated from a freshwater creek and the deep terrestrial subsurface.</title>
        <authorList>
            <person name="Abin C."/>
            <person name="Sankaranarayanan K."/>
            <person name="Garner C."/>
            <person name="Sindelar R."/>
            <person name="Kotary K."/>
            <person name="Garner R."/>
            <person name="Barclay S."/>
            <person name="Lawson P."/>
            <person name="Krumholz L."/>
        </authorList>
    </citation>
    <scope>NUCLEOTIDE SEQUENCE [LARGE SCALE GENOMIC DNA]</scope>
    <source>
        <strain evidence="1 2">SURF-2</strain>
    </source>
</reference>
<evidence type="ECO:0000313" key="1">
    <source>
        <dbReference type="EMBL" id="MCQ8105825.1"/>
    </source>
</evidence>
<organism evidence="1 2">
    <name type="scientific">Methylomonas subterranea</name>
    <dbReference type="NCBI Taxonomy" id="2952225"/>
    <lineage>
        <taxon>Bacteria</taxon>
        <taxon>Pseudomonadati</taxon>
        <taxon>Pseudomonadota</taxon>
        <taxon>Gammaproteobacteria</taxon>
        <taxon>Methylococcales</taxon>
        <taxon>Methylococcaceae</taxon>
        <taxon>Methylomonas</taxon>
    </lineage>
</organism>
<comment type="caution">
    <text evidence="1">The sequence shown here is derived from an EMBL/GenBank/DDBJ whole genome shotgun (WGS) entry which is preliminary data.</text>
</comment>
<protein>
    <submittedName>
        <fullName evidence="1">Uncharacterized protein</fullName>
    </submittedName>
</protein>
<keyword evidence="2" id="KW-1185">Reference proteome</keyword>
<name>A0ABT1TK46_9GAMM</name>
<dbReference type="RefSeq" id="WP_256603857.1">
    <property type="nucleotide sequence ID" value="NZ_JANIBJ010000039.1"/>
</dbReference>
<evidence type="ECO:0000313" key="2">
    <source>
        <dbReference type="Proteomes" id="UP001524499"/>
    </source>
</evidence>
<dbReference type="Proteomes" id="UP001524499">
    <property type="component" value="Unassembled WGS sequence"/>
</dbReference>
<gene>
    <name evidence="1" type="ORF">NP590_17075</name>
</gene>
<accession>A0ABT1TK46</accession>
<dbReference type="EMBL" id="JANIBJ010000039">
    <property type="protein sequence ID" value="MCQ8105825.1"/>
    <property type="molecule type" value="Genomic_DNA"/>
</dbReference>